<gene>
    <name evidence="1" type="ORF">E2C01_055571</name>
</gene>
<protein>
    <submittedName>
        <fullName evidence="1">Uncharacterized protein</fullName>
    </submittedName>
</protein>
<comment type="caution">
    <text evidence="1">The sequence shown here is derived from an EMBL/GenBank/DDBJ whole genome shotgun (WGS) entry which is preliminary data.</text>
</comment>
<keyword evidence="2" id="KW-1185">Reference proteome</keyword>
<evidence type="ECO:0000313" key="2">
    <source>
        <dbReference type="Proteomes" id="UP000324222"/>
    </source>
</evidence>
<name>A0A5B7GVD6_PORTR</name>
<dbReference type="AlphaFoldDB" id="A0A5B7GVD6"/>
<proteinExistence type="predicted"/>
<sequence length="67" mass="7610">MHGIAIKEGTGDMKISAEDYAIDTQSNRMSGGRKHLCRLLFYESHESLRTLRVDNSVIKERTVSSIR</sequence>
<evidence type="ECO:0000313" key="1">
    <source>
        <dbReference type="EMBL" id="MPC61499.1"/>
    </source>
</evidence>
<reference evidence="1 2" key="1">
    <citation type="submission" date="2019-05" db="EMBL/GenBank/DDBJ databases">
        <title>Another draft genome of Portunus trituberculatus and its Hox gene families provides insights of decapod evolution.</title>
        <authorList>
            <person name="Jeong J.-H."/>
            <person name="Song I."/>
            <person name="Kim S."/>
            <person name="Choi T."/>
            <person name="Kim D."/>
            <person name="Ryu S."/>
            <person name="Kim W."/>
        </authorList>
    </citation>
    <scope>NUCLEOTIDE SEQUENCE [LARGE SCALE GENOMIC DNA]</scope>
    <source>
        <tissue evidence="1">Muscle</tissue>
    </source>
</reference>
<accession>A0A5B7GVD6</accession>
<dbReference type="Proteomes" id="UP000324222">
    <property type="component" value="Unassembled WGS sequence"/>
</dbReference>
<dbReference type="EMBL" id="VSRR010018590">
    <property type="protein sequence ID" value="MPC61499.1"/>
    <property type="molecule type" value="Genomic_DNA"/>
</dbReference>
<organism evidence="1 2">
    <name type="scientific">Portunus trituberculatus</name>
    <name type="common">Swimming crab</name>
    <name type="synonym">Neptunus trituberculatus</name>
    <dbReference type="NCBI Taxonomy" id="210409"/>
    <lineage>
        <taxon>Eukaryota</taxon>
        <taxon>Metazoa</taxon>
        <taxon>Ecdysozoa</taxon>
        <taxon>Arthropoda</taxon>
        <taxon>Crustacea</taxon>
        <taxon>Multicrustacea</taxon>
        <taxon>Malacostraca</taxon>
        <taxon>Eumalacostraca</taxon>
        <taxon>Eucarida</taxon>
        <taxon>Decapoda</taxon>
        <taxon>Pleocyemata</taxon>
        <taxon>Brachyura</taxon>
        <taxon>Eubrachyura</taxon>
        <taxon>Portunoidea</taxon>
        <taxon>Portunidae</taxon>
        <taxon>Portuninae</taxon>
        <taxon>Portunus</taxon>
    </lineage>
</organism>